<proteinExistence type="predicted"/>
<protein>
    <submittedName>
        <fullName evidence="1">Uncharacterized protein</fullName>
    </submittedName>
</protein>
<dbReference type="HOGENOM" id="CLU_1448439_0_0_1"/>
<dbReference type="EMBL" id="KI296865">
    <property type="protein sequence ID" value="ESA00909.1"/>
    <property type="molecule type" value="Genomic_DNA"/>
</dbReference>
<accession>U9SY76</accession>
<name>U9SY76_RHIID</name>
<organism evidence="1">
    <name type="scientific">Rhizophagus irregularis (strain DAOM 181602 / DAOM 197198 / MUCL 43194)</name>
    <name type="common">Arbuscular mycorrhizal fungus</name>
    <name type="synonym">Glomus intraradices</name>
    <dbReference type="NCBI Taxonomy" id="747089"/>
    <lineage>
        <taxon>Eukaryota</taxon>
        <taxon>Fungi</taxon>
        <taxon>Fungi incertae sedis</taxon>
        <taxon>Mucoromycota</taxon>
        <taxon>Glomeromycotina</taxon>
        <taxon>Glomeromycetes</taxon>
        <taxon>Glomerales</taxon>
        <taxon>Glomeraceae</taxon>
        <taxon>Rhizophagus</taxon>
    </lineage>
</organism>
<gene>
    <name evidence="1" type="ORF">GLOINDRAFT_8046</name>
</gene>
<reference evidence="1" key="1">
    <citation type="submission" date="2013-07" db="EMBL/GenBank/DDBJ databases">
        <title>The genome of an arbuscular mycorrhizal fungus provides insights into the evolution of the oldest plant symbiosis.</title>
        <authorList>
            <consortium name="DOE Joint Genome Institute"/>
            <person name="Tisserant E."/>
            <person name="Malbreil M."/>
            <person name="Kuo A."/>
            <person name="Kohler A."/>
            <person name="Symeonidi A."/>
            <person name="Balestrini R."/>
            <person name="Charron P."/>
            <person name="Duensing N."/>
            <person name="Frei-dit-Frey N."/>
            <person name="Gianinazzi-Pearson V."/>
            <person name="Gilbert B."/>
            <person name="Handa Y."/>
            <person name="Hijri M."/>
            <person name="Kaul R."/>
            <person name="Kawaguchi M."/>
            <person name="Krajinski F."/>
            <person name="Lammers P."/>
            <person name="Lapierre D."/>
            <person name="Masclaux F.G."/>
            <person name="Murat C."/>
            <person name="Morin E."/>
            <person name="Ndikumana S."/>
            <person name="Pagni M."/>
            <person name="Petitpierre D."/>
            <person name="Requena N."/>
            <person name="Rosikiewicz P."/>
            <person name="Riley R."/>
            <person name="Saito K."/>
            <person name="San Clemente H."/>
            <person name="Shapiro H."/>
            <person name="van Tuinen D."/>
            <person name="Becard G."/>
            <person name="Bonfante P."/>
            <person name="Paszkowski U."/>
            <person name="Shachar-Hill Y."/>
            <person name="Young J.P."/>
            <person name="Sanders I.R."/>
            <person name="Henrissat B."/>
            <person name="Rensing S.A."/>
            <person name="Grigoriev I.V."/>
            <person name="Corradi N."/>
            <person name="Roux C."/>
            <person name="Martin F."/>
        </authorList>
    </citation>
    <scope>NUCLEOTIDE SEQUENCE</scope>
    <source>
        <strain evidence="1">DAOM 197198</strain>
    </source>
</reference>
<sequence>MYWQCKNCKNQYLIALRASVNGVHIPYNQINDIKELGDDSAKIYSAVWKDGPLHNEYKKTPNENWISGNEKIDNLIQEIQSNFKSSNDICEWIPYNQFTNIKELGNDVNDDDDDDDDDDVYINKYSNNIKMHGISYNPNKNEYTIVLQDGNCEECGKKYVDVGHKWCESCLMDYLEEISQIGQATIN</sequence>
<dbReference type="VEuPathDB" id="FungiDB:RhiirFUN_025336"/>
<dbReference type="AlphaFoldDB" id="U9SY76"/>
<evidence type="ECO:0000313" key="1">
    <source>
        <dbReference type="EMBL" id="ESA00909.1"/>
    </source>
</evidence>